<reference evidence="5" key="1">
    <citation type="submission" date="2015-11" db="EMBL/GenBank/DDBJ databases">
        <title>De novo transcriptome assembly of four potential Pierce s Disease insect vectors from Arizona vineyards.</title>
        <authorList>
            <person name="Tassone E.E."/>
        </authorList>
    </citation>
    <scope>NUCLEOTIDE SEQUENCE</scope>
</reference>
<evidence type="ECO:0000313" key="5">
    <source>
        <dbReference type="EMBL" id="JAT16265.1"/>
    </source>
</evidence>
<feature type="compositionally biased region" description="Basic and acidic residues" evidence="4">
    <location>
        <begin position="1"/>
        <end position="13"/>
    </location>
</feature>
<evidence type="ECO:0000256" key="1">
    <source>
        <dbReference type="ARBA" id="ARBA00004613"/>
    </source>
</evidence>
<organism evidence="5">
    <name type="scientific">Graphocephala atropunctata</name>
    <dbReference type="NCBI Taxonomy" id="36148"/>
    <lineage>
        <taxon>Eukaryota</taxon>
        <taxon>Metazoa</taxon>
        <taxon>Ecdysozoa</taxon>
        <taxon>Arthropoda</taxon>
        <taxon>Hexapoda</taxon>
        <taxon>Insecta</taxon>
        <taxon>Pterygota</taxon>
        <taxon>Neoptera</taxon>
        <taxon>Paraneoptera</taxon>
        <taxon>Hemiptera</taxon>
        <taxon>Auchenorrhyncha</taxon>
        <taxon>Membracoidea</taxon>
        <taxon>Cicadellidae</taxon>
        <taxon>Cicadellinae</taxon>
        <taxon>Cicadellini</taxon>
        <taxon>Graphocephala</taxon>
    </lineage>
</organism>
<comment type="subcellular location">
    <subcellularLocation>
        <location evidence="1">Secreted</location>
    </subcellularLocation>
</comment>
<dbReference type="Gene3D" id="1.10.238.20">
    <property type="entry name" value="Pheromone/general odorant binding protein domain"/>
    <property type="match status" value="1"/>
</dbReference>
<dbReference type="PANTHER" id="PTHR21066:SF9">
    <property type="entry name" value="ODORANT-BINDING PROTEIN 59A"/>
    <property type="match status" value="1"/>
</dbReference>
<evidence type="ECO:0000256" key="3">
    <source>
        <dbReference type="ARBA" id="ARBA00022525"/>
    </source>
</evidence>
<dbReference type="SUPFAM" id="SSF47565">
    <property type="entry name" value="Insect pheromone/odorant-binding proteins"/>
    <property type="match status" value="1"/>
</dbReference>
<keyword evidence="3" id="KW-0964">Secreted</keyword>
<feature type="non-terminal residue" evidence="5">
    <location>
        <position position="147"/>
    </location>
</feature>
<dbReference type="InterPro" id="IPR006170">
    <property type="entry name" value="PBP/GOBP"/>
</dbReference>
<sequence>NSRESDYNRDNSHRGYYPRNRRSPQPPRSFFGSRNNHTTGRKKSNTSPIEDIEPCIIHCIFQQMQMLDTKNQLEKSSVISAMTTKLRDPELKDFIRDAISECFEILDSESKNTKCSFSKSFALCLEQKGQQNCEDWDDDTKKSKQKH</sequence>
<dbReference type="Pfam" id="PF01395">
    <property type="entry name" value="PBP_GOBP"/>
    <property type="match status" value="1"/>
</dbReference>
<evidence type="ECO:0000256" key="4">
    <source>
        <dbReference type="SAM" id="MobiDB-lite"/>
    </source>
</evidence>
<dbReference type="InterPro" id="IPR052295">
    <property type="entry name" value="Odorant-binding_protein"/>
</dbReference>
<dbReference type="GO" id="GO:0005576">
    <property type="term" value="C:extracellular region"/>
    <property type="evidence" value="ECO:0007669"/>
    <property type="project" value="UniProtKB-SubCell"/>
</dbReference>
<gene>
    <name evidence="5" type="ORF">g.50173</name>
</gene>
<proteinExistence type="inferred from homology"/>
<dbReference type="EMBL" id="GEBQ01023712">
    <property type="protein sequence ID" value="JAT16265.1"/>
    <property type="molecule type" value="Transcribed_RNA"/>
</dbReference>
<name>A0A1B6KXY3_9HEMI</name>
<dbReference type="GO" id="GO:0005549">
    <property type="term" value="F:odorant binding"/>
    <property type="evidence" value="ECO:0007669"/>
    <property type="project" value="InterPro"/>
</dbReference>
<feature type="non-terminal residue" evidence="5">
    <location>
        <position position="1"/>
    </location>
</feature>
<comment type="similarity">
    <text evidence="2">Belongs to the PBP/GOBP family.</text>
</comment>
<protein>
    <submittedName>
        <fullName evidence="5">Uncharacterized protein</fullName>
    </submittedName>
</protein>
<dbReference type="InterPro" id="IPR036728">
    <property type="entry name" value="PBP_GOBP_sf"/>
</dbReference>
<evidence type="ECO:0000256" key="2">
    <source>
        <dbReference type="ARBA" id="ARBA00008098"/>
    </source>
</evidence>
<accession>A0A1B6KXY3</accession>
<dbReference type="AlphaFoldDB" id="A0A1B6KXY3"/>
<feature type="region of interest" description="Disordered" evidence="4">
    <location>
        <begin position="1"/>
        <end position="49"/>
    </location>
</feature>
<dbReference type="PANTHER" id="PTHR21066">
    <property type="entry name" value="ODORANT-BINDING PROTEIN 59A-RELATED"/>
    <property type="match status" value="1"/>
</dbReference>